<proteinExistence type="predicted"/>
<organism evidence="1 2">
    <name type="scientific">Podarcis lilfordi</name>
    <name type="common">Lilford's wall lizard</name>
    <dbReference type="NCBI Taxonomy" id="74358"/>
    <lineage>
        <taxon>Eukaryota</taxon>
        <taxon>Metazoa</taxon>
        <taxon>Chordata</taxon>
        <taxon>Craniata</taxon>
        <taxon>Vertebrata</taxon>
        <taxon>Euteleostomi</taxon>
        <taxon>Lepidosauria</taxon>
        <taxon>Squamata</taxon>
        <taxon>Bifurcata</taxon>
        <taxon>Unidentata</taxon>
        <taxon>Episquamata</taxon>
        <taxon>Laterata</taxon>
        <taxon>Lacertibaenia</taxon>
        <taxon>Lacertidae</taxon>
        <taxon>Podarcis</taxon>
    </lineage>
</organism>
<dbReference type="EMBL" id="OX395133">
    <property type="protein sequence ID" value="CAI5782804.1"/>
    <property type="molecule type" value="Genomic_DNA"/>
</dbReference>
<evidence type="ECO:0000313" key="1">
    <source>
        <dbReference type="EMBL" id="CAI5782804.1"/>
    </source>
</evidence>
<gene>
    <name evidence="1" type="ORF">PODLI_1B042676</name>
</gene>
<name>A0AA35KSS3_9SAUR</name>
<accession>A0AA35KSS3</accession>
<evidence type="ECO:0000313" key="2">
    <source>
        <dbReference type="Proteomes" id="UP001178461"/>
    </source>
</evidence>
<dbReference type="Proteomes" id="UP001178461">
    <property type="component" value="Chromosome 8"/>
</dbReference>
<sequence>MSEDGDSTHLSYLVGGEMQTGWVFSVYHSTGSESGTTTTKMTEKETSEFHPLPDCNPRCATRPPAGISASEIWHSGDSVAHSSFSSASLQSCYNLSQGGESKPSGIQDAALKTWLLPVKKDKPRAQSNFFNCRKLIVLGPRPLPLSFGTGLGTGGTVSCRSSESRVLGWTVKLNSSPQTLATDLEYYGLGTSPREERIKILLTPALGRFSHDQPP</sequence>
<keyword evidence="2" id="KW-1185">Reference proteome</keyword>
<dbReference type="AlphaFoldDB" id="A0AA35KSS3"/>
<reference evidence="1" key="1">
    <citation type="submission" date="2022-12" db="EMBL/GenBank/DDBJ databases">
        <authorList>
            <person name="Alioto T."/>
            <person name="Alioto T."/>
            <person name="Gomez Garrido J."/>
        </authorList>
    </citation>
    <scope>NUCLEOTIDE SEQUENCE</scope>
</reference>
<protein>
    <submittedName>
        <fullName evidence="1">Uncharacterized protein</fullName>
    </submittedName>
</protein>